<proteinExistence type="predicted"/>
<feature type="region of interest" description="Disordered" evidence="3">
    <location>
        <begin position="262"/>
        <end position="291"/>
    </location>
</feature>
<organism evidence="4 5">
    <name type="scientific">Alternaria arborescens</name>
    <dbReference type="NCBI Taxonomy" id="156630"/>
    <lineage>
        <taxon>Eukaryota</taxon>
        <taxon>Fungi</taxon>
        <taxon>Dikarya</taxon>
        <taxon>Ascomycota</taxon>
        <taxon>Pezizomycotina</taxon>
        <taxon>Dothideomycetes</taxon>
        <taxon>Pleosporomycetidae</taxon>
        <taxon>Pleosporales</taxon>
        <taxon>Pleosporineae</taxon>
        <taxon>Pleosporaceae</taxon>
        <taxon>Alternaria</taxon>
        <taxon>Alternaria sect. Alternaria</taxon>
    </lineage>
</organism>
<keyword evidence="1" id="KW-0378">Hydrolase</keyword>
<accession>A0A4Q4PWT2</accession>
<feature type="compositionally biased region" description="Basic and acidic residues" evidence="3">
    <location>
        <begin position="266"/>
        <end position="290"/>
    </location>
</feature>
<dbReference type="EMBL" id="PEJP01000103">
    <property type="protein sequence ID" value="RYO26398.1"/>
    <property type="molecule type" value="Genomic_DNA"/>
</dbReference>
<dbReference type="InterPro" id="IPR016035">
    <property type="entry name" value="Acyl_Trfase/lysoPLipase"/>
</dbReference>
<dbReference type="OrthoDB" id="6612291at2759"/>
<dbReference type="PANTHER" id="PTHR24185">
    <property type="entry name" value="CALCIUM-INDEPENDENT PHOSPHOLIPASE A2-GAMMA"/>
    <property type="match status" value="1"/>
</dbReference>
<evidence type="ECO:0000256" key="3">
    <source>
        <dbReference type="SAM" id="MobiDB-lite"/>
    </source>
</evidence>
<keyword evidence="5" id="KW-1185">Reference proteome</keyword>
<evidence type="ECO:0000256" key="1">
    <source>
        <dbReference type="ARBA" id="ARBA00022801"/>
    </source>
</evidence>
<sequence length="369" mass="41453">MLGRLGMTVKQCLEAYKRMAEQAFTPKGNKLSRAFSLPASPRGEFAGKALADAVKKIVKERTGDEEAVFADKTCVKTVVLAVTEADVGALPTKFKTYSISDDFKHCKIWEVARATSAATTFFESICIGHQDIEFVDARFGHNNPGEVLLSEAEDMFPGGTYDYILSIGTGLGDVITIKDSRRSIIRALKSMASHSQSVHRRLSHRLSEAAYFRFDVTRGLDDVTLSDWKESSTISAHTRNYLAEVEVERQIKRCARILMQDTESTSPHEDTQQTSDHQSHDRREHRDVRNDQAVVQTLPSLSAILNFIALIQREAPRSALVDHMVQHNISPHMYQQILSQQNITQPIFFSNPVTIFTGITGYERSIFRQ</sequence>
<dbReference type="PANTHER" id="PTHR24185:SF1">
    <property type="entry name" value="CALCIUM-INDEPENDENT PHOSPHOLIPASE A2-GAMMA"/>
    <property type="match status" value="1"/>
</dbReference>
<dbReference type="GO" id="GO:0047499">
    <property type="term" value="F:calcium-independent phospholipase A2 activity"/>
    <property type="evidence" value="ECO:0007669"/>
    <property type="project" value="TreeGrafter"/>
</dbReference>
<dbReference type="SUPFAM" id="SSF52151">
    <property type="entry name" value="FabD/lysophospholipase-like"/>
    <property type="match status" value="1"/>
</dbReference>
<dbReference type="GO" id="GO:0016020">
    <property type="term" value="C:membrane"/>
    <property type="evidence" value="ECO:0007669"/>
    <property type="project" value="TreeGrafter"/>
</dbReference>
<comment type="caution">
    <text evidence="4">The sequence shown here is derived from an EMBL/GenBank/DDBJ whole genome shotgun (WGS) entry which is preliminary data.</text>
</comment>
<evidence type="ECO:0000313" key="5">
    <source>
        <dbReference type="Proteomes" id="UP000293823"/>
    </source>
</evidence>
<dbReference type="GO" id="GO:0016042">
    <property type="term" value="P:lipid catabolic process"/>
    <property type="evidence" value="ECO:0007669"/>
    <property type="project" value="UniProtKB-KW"/>
</dbReference>
<name>A0A4Q4PWT2_9PLEO</name>
<gene>
    <name evidence="4" type="ORF">AA0113_g12512</name>
</gene>
<dbReference type="AlphaFoldDB" id="A0A4Q4PWT2"/>
<evidence type="ECO:0008006" key="6">
    <source>
        <dbReference type="Google" id="ProtNLM"/>
    </source>
</evidence>
<protein>
    <recommendedName>
        <fullName evidence="6">PNPLA domain-containing protein</fullName>
    </recommendedName>
</protein>
<evidence type="ECO:0000313" key="4">
    <source>
        <dbReference type="EMBL" id="RYO26398.1"/>
    </source>
</evidence>
<evidence type="ECO:0000256" key="2">
    <source>
        <dbReference type="ARBA" id="ARBA00022963"/>
    </source>
</evidence>
<keyword evidence="2" id="KW-0443">Lipid metabolism</keyword>
<reference evidence="5" key="1">
    <citation type="journal article" date="2019" name="bioRxiv">
        <title>Genomics, evolutionary history and diagnostics of the Alternaria alternata species group including apple and Asian pear pathotypes.</title>
        <authorList>
            <person name="Armitage A.D."/>
            <person name="Cockerton H.M."/>
            <person name="Sreenivasaprasad S."/>
            <person name="Woodhall J.W."/>
            <person name="Lane C.R."/>
            <person name="Harrison R.J."/>
            <person name="Clarkson J.P."/>
        </authorList>
    </citation>
    <scope>NUCLEOTIDE SEQUENCE [LARGE SCALE GENOMIC DNA]</scope>
    <source>
        <strain evidence="5">RGR 97.0016</strain>
    </source>
</reference>
<dbReference type="Proteomes" id="UP000293823">
    <property type="component" value="Unassembled WGS sequence"/>
</dbReference>
<keyword evidence="2" id="KW-0442">Lipid degradation</keyword>
<dbReference type="Gene3D" id="3.40.1090.10">
    <property type="entry name" value="Cytosolic phospholipase A2 catalytic domain"/>
    <property type="match status" value="1"/>
</dbReference>
<dbReference type="GO" id="GO:0019369">
    <property type="term" value="P:arachidonate metabolic process"/>
    <property type="evidence" value="ECO:0007669"/>
    <property type="project" value="TreeGrafter"/>
</dbReference>